<evidence type="ECO:0000313" key="9">
    <source>
        <dbReference type="Proteomes" id="UP000037822"/>
    </source>
</evidence>
<dbReference type="Proteomes" id="UP000037822">
    <property type="component" value="Unassembled WGS sequence"/>
</dbReference>
<evidence type="ECO:0000256" key="4">
    <source>
        <dbReference type="ARBA" id="ARBA00022801"/>
    </source>
</evidence>
<dbReference type="InterPro" id="IPR001915">
    <property type="entry name" value="Peptidase_M48"/>
</dbReference>
<evidence type="ECO:0000313" key="8">
    <source>
        <dbReference type="EMBL" id="KPH81092.1"/>
    </source>
</evidence>
<proteinExistence type="predicted"/>
<dbReference type="PATRIC" id="fig|1526658.3.peg.815"/>
<dbReference type="PANTHER" id="PTHR22726:SF1">
    <property type="entry name" value="METALLOENDOPEPTIDASE OMA1, MITOCHONDRIAL"/>
    <property type="match status" value="1"/>
</dbReference>
<evidence type="ECO:0000256" key="2">
    <source>
        <dbReference type="ARBA" id="ARBA00022670"/>
    </source>
</evidence>
<keyword evidence="6" id="KW-0482">Metalloprotease</keyword>
<dbReference type="GO" id="GO:0004222">
    <property type="term" value="F:metalloendopeptidase activity"/>
    <property type="evidence" value="ECO:0007669"/>
    <property type="project" value="InterPro"/>
</dbReference>
<dbReference type="GO" id="GO:0016020">
    <property type="term" value="C:membrane"/>
    <property type="evidence" value="ECO:0007669"/>
    <property type="project" value="TreeGrafter"/>
</dbReference>
<feature type="domain" description="Peptidase M48" evidence="7">
    <location>
        <begin position="82"/>
        <end position="268"/>
    </location>
</feature>
<dbReference type="PROSITE" id="PS51257">
    <property type="entry name" value="PROKAR_LIPOPROTEIN"/>
    <property type="match status" value="1"/>
</dbReference>
<dbReference type="PANTHER" id="PTHR22726">
    <property type="entry name" value="METALLOENDOPEPTIDASE OMA1"/>
    <property type="match status" value="1"/>
</dbReference>
<dbReference type="Pfam" id="PF01435">
    <property type="entry name" value="Peptidase_M48"/>
    <property type="match status" value="1"/>
</dbReference>
<dbReference type="EMBL" id="LGSZ01000032">
    <property type="protein sequence ID" value="KPH81092.1"/>
    <property type="molecule type" value="Genomic_DNA"/>
</dbReference>
<keyword evidence="4" id="KW-0378">Hydrolase</keyword>
<evidence type="ECO:0000259" key="7">
    <source>
        <dbReference type="Pfam" id="PF01435"/>
    </source>
</evidence>
<evidence type="ECO:0000256" key="6">
    <source>
        <dbReference type="ARBA" id="ARBA00023049"/>
    </source>
</evidence>
<dbReference type="InterPro" id="IPR051156">
    <property type="entry name" value="Mito/Outer_Membr_Metalloprot"/>
</dbReference>
<comment type="cofactor">
    <cofactor evidence="1">
        <name>Zn(2+)</name>
        <dbReference type="ChEBI" id="CHEBI:29105"/>
    </cofactor>
</comment>
<comment type="caution">
    <text evidence="8">The sequence shown here is derived from an EMBL/GenBank/DDBJ whole genome shotgun (WGS) entry which is preliminary data.</text>
</comment>
<keyword evidence="9" id="KW-1185">Reference proteome</keyword>
<keyword evidence="3" id="KW-0479">Metal-binding</keyword>
<dbReference type="GO" id="GO:0051603">
    <property type="term" value="P:proteolysis involved in protein catabolic process"/>
    <property type="evidence" value="ECO:0007669"/>
    <property type="project" value="TreeGrafter"/>
</dbReference>
<gene>
    <name evidence="8" type="ORF">AE618_10720</name>
</gene>
<accession>A0A0N1FF44</accession>
<dbReference type="GO" id="GO:0046872">
    <property type="term" value="F:metal ion binding"/>
    <property type="evidence" value="ECO:0007669"/>
    <property type="project" value="UniProtKB-KW"/>
</dbReference>
<reference evidence="8 9" key="1">
    <citation type="submission" date="2015-07" db="EMBL/GenBank/DDBJ databases">
        <title>Whole genome sequencing of Bosea vaviloviae isolated from cave pool.</title>
        <authorList>
            <person name="Tan N.E.H."/>
            <person name="Lee Y.P."/>
            <person name="Gan H.M."/>
            <person name="Barton H."/>
            <person name="Savka M.A."/>
        </authorList>
    </citation>
    <scope>NUCLEOTIDE SEQUENCE [LARGE SCALE GENOMIC DNA]</scope>
    <source>
        <strain evidence="8 9">SD260</strain>
    </source>
</reference>
<protein>
    <recommendedName>
        <fullName evidence="7">Peptidase M48 domain-containing protein</fullName>
    </recommendedName>
</protein>
<organism evidence="8 9">
    <name type="scientific">Bosea vaviloviae</name>
    <dbReference type="NCBI Taxonomy" id="1526658"/>
    <lineage>
        <taxon>Bacteria</taxon>
        <taxon>Pseudomonadati</taxon>
        <taxon>Pseudomonadota</taxon>
        <taxon>Alphaproteobacteria</taxon>
        <taxon>Hyphomicrobiales</taxon>
        <taxon>Boseaceae</taxon>
        <taxon>Bosea</taxon>
    </lineage>
</organism>
<evidence type="ECO:0000256" key="1">
    <source>
        <dbReference type="ARBA" id="ARBA00001947"/>
    </source>
</evidence>
<evidence type="ECO:0000256" key="3">
    <source>
        <dbReference type="ARBA" id="ARBA00022723"/>
    </source>
</evidence>
<name>A0A0N1FF44_9HYPH</name>
<sequence length="498" mass="53173">MLAFWRDMPLLLRLICRMRLAALALPALLLVGCTGDQSVLLPPQAPADGDIAPRVSTLQRASDSEHLRLLSAFGGEFRAPKARAALDEVVQRLAKAGEGQIGSYEITILNSPAVNAFALPNGRLYITRGLLVLANDTAEIASVLAHEIAHVTAQHAVERAERELESALVSQVVSQVLKDPAQGAAVQAGSKLSLAKFSRQQELTADQISVRNISRAGYDPYGAGRFLAALGRNTAFRSSGQNQNPDDKRLDILSSHPQTPERIAAVTAAARQIGAPGIGERDGPRWLQAIDGIAYGDDPRDGVVRGRTYLNSALQISFTAPEGFGLEAARDMVIGVSANGSQALRFDSVTLKADQTLQSYVAAGWIDGVETTVVETLDIAGQPAVIAVGKGTDWTFRLAAIQAGSRVYRFILAARGGGDPERPMRALLQSFRVMSAEEARSIKPMQVRTVAAAAGDTPATLAARMPEQDRALELFMVLNGIERGGALTPGQRYKIVTE</sequence>
<dbReference type="CDD" id="cd07324">
    <property type="entry name" value="M48C_Oma1-like"/>
    <property type="match status" value="1"/>
</dbReference>
<dbReference type="Gene3D" id="3.30.2010.10">
    <property type="entry name" value="Metalloproteases ('zincins'), catalytic domain"/>
    <property type="match status" value="1"/>
</dbReference>
<keyword evidence="5" id="KW-0862">Zinc</keyword>
<evidence type="ECO:0000256" key="5">
    <source>
        <dbReference type="ARBA" id="ARBA00022833"/>
    </source>
</evidence>
<keyword evidence="2" id="KW-0645">Protease</keyword>
<dbReference type="AlphaFoldDB" id="A0A0N1FF44"/>